<organism evidence="3 4">
    <name type="scientific">Acidisarcina polymorpha</name>
    <dbReference type="NCBI Taxonomy" id="2211140"/>
    <lineage>
        <taxon>Bacteria</taxon>
        <taxon>Pseudomonadati</taxon>
        <taxon>Acidobacteriota</taxon>
        <taxon>Terriglobia</taxon>
        <taxon>Terriglobales</taxon>
        <taxon>Acidobacteriaceae</taxon>
        <taxon>Acidisarcina</taxon>
    </lineage>
</organism>
<dbReference type="PANTHER" id="PTHR35797:SF1">
    <property type="entry name" value="PROTEASE"/>
    <property type="match status" value="1"/>
</dbReference>
<keyword evidence="4" id="KW-1185">Reference proteome</keyword>
<feature type="transmembrane region" description="Helical" evidence="1">
    <location>
        <begin position="177"/>
        <end position="199"/>
    </location>
</feature>
<feature type="domain" description="CAAX prenyl protease 2/Lysostaphin resistance protein A-like" evidence="2">
    <location>
        <begin position="64"/>
        <end position="160"/>
    </location>
</feature>
<dbReference type="EMBL" id="CP030840">
    <property type="protein sequence ID" value="AXC13075.1"/>
    <property type="molecule type" value="Genomic_DNA"/>
</dbReference>
<evidence type="ECO:0000256" key="1">
    <source>
        <dbReference type="SAM" id="Phobius"/>
    </source>
</evidence>
<feature type="transmembrane region" description="Helical" evidence="1">
    <location>
        <begin position="120"/>
        <end position="141"/>
    </location>
</feature>
<dbReference type="AlphaFoldDB" id="A0A2Z5G365"/>
<reference evidence="3 4" key="1">
    <citation type="journal article" date="2018" name="Front. Microbiol.">
        <title>Hydrolytic Capabilities as a Key to Environmental Success: Chitinolytic and Cellulolytic Acidobacteria From Acidic Sub-arctic Soils and Boreal Peatlands.</title>
        <authorList>
            <person name="Belova S.E."/>
            <person name="Ravin N.V."/>
            <person name="Pankratov T.A."/>
            <person name="Rakitin A.L."/>
            <person name="Ivanova A.A."/>
            <person name="Beletsky A.V."/>
            <person name="Mardanov A.V."/>
            <person name="Sinninghe Damste J.S."/>
            <person name="Dedysh S.N."/>
        </authorList>
    </citation>
    <scope>NUCLEOTIDE SEQUENCE [LARGE SCALE GENOMIC DNA]</scope>
    <source>
        <strain evidence="3 4">SBC82</strain>
    </source>
</reference>
<dbReference type="PANTHER" id="PTHR35797">
    <property type="entry name" value="PROTEASE-RELATED"/>
    <property type="match status" value="1"/>
</dbReference>
<dbReference type="GO" id="GO:0080120">
    <property type="term" value="P:CAAX-box protein maturation"/>
    <property type="evidence" value="ECO:0007669"/>
    <property type="project" value="UniProtKB-ARBA"/>
</dbReference>
<dbReference type="KEGG" id="abas:ACPOL_3796"/>
<sequence length="226" mass="25558">MSWFVPFAYALIAYAIVWGSGLGGFPNHEFMQHLVPVMALRASPLTSTVVYLLLTATYGIIPRLASDLGEEMGWRGFLVPELFKTMGYTKTSLLSAAAWAVWHFPVMLWSNYNSGSREPLWFGMICFTVAVIADSFILTWLRMKSGSLWTAVILHSSHNLYIQSICTPLTRDTGKTLWFIDEFGIVVPIVTVCFAIYFWRRRHELDSAPPRHSGEQGSLRELALSR</sequence>
<keyword evidence="1" id="KW-0472">Membrane</keyword>
<dbReference type="InterPro" id="IPR042150">
    <property type="entry name" value="MmRce1-like"/>
</dbReference>
<keyword evidence="3" id="KW-0378">Hydrolase</keyword>
<proteinExistence type="predicted"/>
<evidence type="ECO:0000259" key="2">
    <source>
        <dbReference type="Pfam" id="PF02517"/>
    </source>
</evidence>
<protein>
    <submittedName>
        <fullName evidence="3">CAAX amino terminal protease family</fullName>
    </submittedName>
</protein>
<feature type="transmembrane region" description="Helical" evidence="1">
    <location>
        <begin position="85"/>
        <end position="108"/>
    </location>
</feature>
<dbReference type="OrthoDB" id="9777755at2"/>
<feature type="transmembrane region" description="Helical" evidence="1">
    <location>
        <begin position="45"/>
        <end position="65"/>
    </location>
</feature>
<keyword evidence="1" id="KW-0812">Transmembrane</keyword>
<dbReference type="RefSeq" id="WP_114208158.1">
    <property type="nucleotide sequence ID" value="NZ_CP030840.1"/>
</dbReference>
<keyword evidence="3" id="KW-0645">Protease</keyword>
<evidence type="ECO:0000313" key="3">
    <source>
        <dbReference type="EMBL" id="AXC13075.1"/>
    </source>
</evidence>
<name>A0A2Z5G365_9BACT</name>
<dbReference type="GO" id="GO:0006508">
    <property type="term" value="P:proteolysis"/>
    <property type="evidence" value="ECO:0007669"/>
    <property type="project" value="UniProtKB-KW"/>
</dbReference>
<dbReference type="InterPro" id="IPR003675">
    <property type="entry name" value="Rce1/LyrA-like_dom"/>
</dbReference>
<gene>
    <name evidence="3" type="ORF">ACPOL_3796</name>
</gene>
<accession>A0A2Z5G365</accession>
<keyword evidence="1" id="KW-1133">Transmembrane helix</keyword>
<dbReference type="Proteomes" id="UP000253606">
    <property type="component" value="Chromosome"/>
</dbReference>
<evidence type="ECO:0000313" key="4">
    <source>
        <dbReference type="Proteomes" id="UP000253606"/>
    </source>
</evidence>
<dbReference type="Pfam" id="PF02517">
    <property type="entry name" value="Rce1-like"/>
    <property type="match status" value="1"/>
</dbReference>
<dbReference type="GO" id="GO:0004175">
    <property type="term" value="F:endopeptidase activity"/>
    <property type="evidence" value="ECO:0007669"/>
    <property type="project" value="UniProtKB-ARBA"/>
</dbReference>
<feature type="transmembrane region" description="Helical" evidence="1">
    <location>
        <begin position="6"/>
        <end position="25"/>
    </location>
</feature>